<feature type="binding site" evidence="12">
    <location>
        <position position="148"/>
    </location>
    <ligand>
        <name>Zn(2+)</name>
        <dbReference type="ChEBI" id="CHEBI:29105"/>
        <label>1</label>
    </ligand>
</feature>
<evidence type="ECO:0000256" key="9">
    <source>
        <dbReference type="ARBA" id="ARBA00023145"/>
    </source>
</evidence>
<dbReference type="GO" id="GO:0006508">
    <property type="term" value="P:proteolysis"/>
    <property type="evidence" value="ECO:0007669"/>
    <property type="project" value="UniProtKB-KW"/>
</dbReference>
<evidence type="ECO:0000256" key="14">
    <source>
        <dbReference type="SAM" id="SignalP"/>
    </source>
</evidence>
<dbReference type="GO" id="GO:0030574">
    <property type="term" value="P:collagen catabolic process"/>
    <property type="evidence" value="ECO:0007669"/>
    <property type="project" value="TreeGrafter"/>
</dbReference>
<dbReference type="SMART" id="SM00235">
    <property type="entry name" value="ZnMc"/>
    <property type="match status" value="1"/>
</dbReference>
<feature type="binding site" evidence="12">
    <location>
        <position position="325"/>
    </location>
    <ligand>
        <name>Ca(2+)</name>
        <dbReference type="ChEBI" id="CHEBI:29108"/>
        <label>5</label>
    </ligand>
</feature>
<comment type="cofactor">
    <cofactor evidence="12">
        <name>Zn(2+)</name>
        <dbReference type="ChEBI" id="CHEBI:29105"/>
    </cofactor>
    <text evidence="12">Binds 2 Zn(2+) ions per subunit.</text>
</comment>
<dbReference type="Proteomes" id="UP000094527">
    <property type="component" value="Unassembled WGS sequence"/>
</dbReference>
<dbReference type="InterPro" id="IPR021190">
    <property type="entry name" value="Pept_M10A"/>
</dbReference>
<evidence type="ECO:0000256" key="4">
    <source>
        <dbReference type="ARBA" id="ARBA00022729"/>
    </source>
</evidence>
<comment type="cofactor">
    <cofactor evidence="12">
        <name>Ca(2+)</name>
        <dbReference type="ChEBI" id="CHEBI:29108"/>
    </cofactor>
    <text evidence="12">Can bind about 5 Ca(2+) ions per subunit.</text>
</comment>
<dbReference type="PANTHER" id="PTHR10201">
    <property type="entry name" value="MATRIX METALLOPROTEINASE"/>
    <property type="match status" value="1"/>
</dbReference>
<reference evidence="16 17" key="1">
    <citation type="journal article" date="2016" name="Genome Biol. Evol.">
        <title>Gene Family Evolution Reflects Adaptation to Soil Environmental Stressors in the Genome of the Collembolan Orchesella cincta.</title>
        <authorList>
            <person name="Faddeeva-Vakhrusheva A."/>
            <person name="Derks M.F."/>
            <person name="Anvar S.Y."/>
            <person name="Agamennone V."/>
            <person name="Suring W."/>
            <person name="Smit S."/>
            <person name="van Straalen N.M."/>
            <person name="Roelofs D."/>
        </authorList>
    </citation>
    <scope>NUCLEOTIDE SEQUENCE [LARGE SCALE GENOMIC DNA]</scope>
    <source>
        <tissue evidence="16">Mixed pool</tissue>
    </source>
</reference>
<feature type="binding site" evidence="12">
    <location>
        <position position="161"/>
    </location>
    <ligand>
        <name>Zn(2+)</name>
        <dbReference type="ChEBI" id="CHEBI:29105"/>
        <label>1</label>
    </ligand>
</feature>
<evidence type="ECO:0000256" key="8">
    <source>
        <dbReference type="ARBA" id="ARBA00023049"/>
    </source>
</evidence>
<keyword evidence="3 11" id="KW-0479">Metal-binding</keyword>
<keyword evidence="12" id="KW-0106">Calcium</keyword>
<evidence type="ECO:0000256" key="5">
    <source>
        <dbReference type="ARBA" id="ARBA00022737"/>
    </source>
</evidence>
<dbReference type="GO" id="GO:0005615">
    <property type="term" value="C:extracellular space"/>
    <property type="evidence" value="ECO:0007669"/>
    <property type="project" value="TreeGrafter"/>
</dbReference>
<keyword evidence="5" id="KW-0677">Repeat</keyword>
<dbReference type="GO" id="GO:0030198">
    <property type="term" value="P:extracellular matrix organization"/>
    <property type="evidence" value="ECO:0007669"/>
    <property type="project" value="TreeGrafter"/>
</dbReference>
<dbReference type="AlphaFoldDB" id="A0A1D2MUR4"/>
<dbReference type="STRING" id="48709.A0A1D2MUR4"/>
<sequence>MYLSTMKAKVLVLLIPILQVFSNPLEEYQRNWHDILNDKIQNEISGKVQKEQDLNHKWCGSKESTAAGNHGHSRHKRYALQGSRWKVNPVTYNITKYPPANVLSRETVDREVEAAFRMWQEVSNITFKREFNGKVNIVIKFEKEYHGDDEPFDGKGKMTAHAYYPNFGGSIHFDADESWTSQSNEGINFFQVATHEIESILNYSYLVTSTIFMFMRTIIADILGLEHSVVNGAVMSPFYINYRVNFRLHQDDIEGITQLYGKKVFTLCDNPKVDAATTMIDGTTYLFKGSLVYRLQNFENPVNDPGYPKEISKVFENLHGPLDAAFTRSNGITYFFKGDKFWRCTNMSMDLGFPRNVSEFFPDIPTPLDAAVVLPSDDNIYFMKGNYYWKFDHTKVPSTTYPQPMSGWIGVPSNFDAAVTSQENGYSAVYLFKGNHYWKFNDKSLSVYVTNPPYPRHTSLLLPECQNLRFYQYRSNNV</sequence>
<keyword evidence="7 11" id="KW-0862">Zinc</keyword>
<evidence type="ECO:0000256" key="10">
    <source>
        <dbReference type="PIRSR" id="PIRSR001191-1"/>
    </source>
</evidence>
<evidence type="ECO:0000256" key="2">
    <source>
        <dbReference type="ARBA" id="ARBA00022670"/>
    </source>
</evidence>
<dbReference type="GO" id="GO:0008270">
    <property type="term" value="F:zinc ion binding"/>
    <property type="evidence" value="ECO:0007669"/>
    <property type="project" value="InterPro"/>
</dbReference>
<keyword evidence="2" id="KW-0645">Protease</keyword>
<evidence type="ECO:0000313" key="16">
    <source>
        <dbReference type="EMBL" id="ODM96445.1"/>
    </source>
</evidence>
<dbReference type="InterPro" id="IPR024079">
    <property type="entry name" value="MetalloPept_cat_dom_sf"/>
</dbReference>
<dbReference type="Gene3D" id="3.40.390.10">
    <property type="entry name" value="Collagenase (Catalytic Domain)"/>
    <property type="match status" value="2"/>
</dbReference>
<dbReference type="InterPro" id="IPR018487">
    <property type="entry name" value="Hemopexin-like_repeat"/>
</dbReference>
<feature type="binding site" evidence="12">
    <location>
        <position position="371"/>
    </location>
    <ligand>
        <name>Ca(2+)</name>
        <dbReference type="ChEBI" id="CHEBI:29108"/>
        <label>5</label>
    </ligand>
</feature>
<dbReference type="PANTHER" id="PTHR10201:SF291">
    <property type="entry name" value="MATRIX METALLOPROTEINASE 1, ISOFORM C-RELATED"/>
    <property type="match status" value="1"/>
</dbReference>
<keyword evidence="17" id="KW-1185">Reference proteome</keyword>
<evidence type="ECO:0000256" key="1">
    <source>
        <dbReference type="ARBA" id="ARBA00010370"/>
    </source>
</evidence>
<dbReference type="SMART" id="SM00120">
    <property type="entry name" value="HX"/>
    <property type="match status" value="4"/>
</dbReference>
<dbReference type="OrthoDB" id="406838at2759"/>
<dbReference type="GO" id="GO:0004222">
    <property type="term" value="F:metalloendopeptidase activity"/>
    <property type="evidence" value="ECO:0007669"/>
    <property type="project" value="InterPro"/>
</dbReference>
<dbReference type="InterPro" id="IPR001818">
    <property type="entry name" value="Pept_M10_metallopeptidase"/>
</dbReference>
<feature type="binding site" evidence="11">
    <location>
        <position position="195"/>
    </location>
    <ligand>
        <name>Zn(2+)</name>
        <dbReference type="ChEBI" id="CHEBI:29105"/>
        <label>2</label>
        <note>catalytic</note>
    </ligand>
</feature>
<dbReference type="EMBL" id="LJIJ01000539">
    <property type="protein sequence ID" value="ODM96445.1"/>
    <property type="molecule type" value="Genomic_DNA"/>
</dbReference>
<evidence type="ECO:0000256" key="3">
    <source>
        <dbReference type="ARBA" id="ARBA00022723"/>
    </source>
</evidence>
<dbReference type="CDD" id="cd04278">
    <property type="entry name" value="ZnMc_MMP"/>
    <property type="match status" value="1"/>
</dbReference>
<dbReference type="InterPro" id="IPR033739">
    <property type="entry name" value="M10A_MMP"/>
</dbReference>
<evidence type="ECO:0000313" key="17">
    <source>
        <dbReference type="Proteomes" id="UP000094527"/>
    </source>
</evidence>
<feature type="repeat" description="Hemopexin" evidence="13">
    <location>
        <begin position="412"/>
        <end position="465"/>
    </location>
</feature>
<feature type="chain" id="PRO_5008904585" evidence="14">
    <location>
        <begin position="23"/>
        <end position="478"/>
    </location>
</feature>
<feature type="binding site" evidence="12">
    <location>
        <position position="235"/>
    </location>
    <ligand>
        <name>Zn(2+)</name>
        <dbReference type="ChEBI" id="CHEBI:29105"/>
        <label>2</label>
        <note>catalytic</note>
    </ligand>
</feature>
<protein>
    <submittedName>
        <fullName evidence="16">Stromelysin-3</fullName>
    </submittedName>
</protein>
<feature type="domain" description="Peptidase metallopeptidase" evidence="15">
    <location>
        <begin position="81"/>
        <end position="262"/>
    </location>
</feature>
<comment type="similarity">
    <text evidence="1">Belongs to the peptidase M10A family.</text>
</comment>
<feature type="signal peptide" evidence="14">
    <location>
        <begin position="1"/>
        <end position="22"/>
    </location>
</feature>
<organism evidence="16 17">
    <name type="scientific">Orchesella cincta</name>
    <name type="common">Springtail</name>
    <name type="synonym">Podura cincta</name>
    <dbReference type="NCBI Taxonomy" id="48709"/>
    <lineage>
        <taxon>Eukaryota</taxon>
        <taxon>Metazoa</taxon>
        <taxon>Ecdysozoa</taxon>
        <taxon>Arthropoda</taxon>
        <taxon>Hexapoda</taxon>
        <taxon>Collembola</taxon>
        <taxon>Entomobryomorpha</taxon>
        <taxon>Entomobryoidea</taxon>
        <taxon>Orchesellidae</taxon>
        <taxon>Orchesellinae</taxon>
        <taxon>Orchesella</taxon>
    </lineage>
</organism>
<dbReference type="InterPro" id="IPR006026">
    <property type="entry name" value="Peptidase_Metallo"/>
</dbReference>
<feature type="active site" evidence="10">
    <location>
        <position position="196"/>
    </location>
</feature>
<dbReference type="Pfam" id="PF00045">
    <property type="entry name" value="Hemopexin"/>
    <property type="match status" value="4"/>
</dbReference>
<feature type="binding site" evidence="11">
    <location>
        <position position="227"/>
    </location>
    <ligand>
        <name>Zn(2+)</name>
        <dbReference type="ChEBI" id="CHEBI:29105"/>
        <label>2</label>
        <note>catalytic</note>
    </ligand>
</feature>
<dbReference type="CDD" id="cd00094">
    <property type="entry name" value="HX"/>
    <property type="match status" value="1"/>
</dbReference>
<evidence type="ECO:0000256" key="13">
    <source>
        <dbReference type="PROSITE-ProRule" id="PRU01011"/>
    </source>
</evidence>
<evidence type="ECO:0000256" key="11">
    <source>
        <dbReference type="PIRSR" id="PIRSR001191-2"/>
    </source>
</evidence>
<evidence type="ECO:0000256" key="6">
    <source>
        <dbReference type="ARBA" id="ARBA00022801"/>
    </source>
</evidence>
<evidence type="ECO:0000256" key="7">
    <source>
        <dbReference type="ARBA" id="ARBA00022833"/>
    </source>
</evidence>
<dbReference type="InterPro" id="IPR000585">
    <property type="entry name" value="Hemopexin-like_dom"/>
</dbReference>
<gene>
    <name evidence="16" type="ORF">Ocin01_10237</name>
</gene>
<evidence type="ECO:0000256" key="12">
    <source>
        <dbReference type="PIRSR" id="PIRSR621190-2"/>
    </source>
</evidence>
<dbReference type="PROSITE" id="PS51642">
    <property type="entry name" value="HEMOPEXIN_2"/>
    <property type="match status" value="4"/>
</dbReference>
<dbReference type="PRINTS" id="PR00138">
    <property type="entry name" value="MATRIXIN"/>
</dbReference>
<comment type="caution">
    <text evidence="16">The sequence shown here is derived from an EMBL/GenBank/DDBJ whole genome shotgun (WGS) entry which is preliminary data.</text>
</comment>
<dbReference type="PIRSF" id="PIRSF001191">
    <property type="entry name" value="Peptidase_M10A_matrix"/>
    <property type="match status" value="1"/>
</dbReference>
<dbReference type="InterPro" id="IPR036375">
    <property type="entry name" value="Hemopexin-like_dom_sf"/>
</dbReference>
<feature type="binding site" evidence="12">
    <location>
        <position position="323"/>
    </location>
    <ligand>
        <name>Ca(2+)</name>
        <dbReference type="ChEBI" id="CHEBI:29108"/>
        <label>4</label>
    </ligand>
</feature>
<dbReference type="Pfam" id="PF00413">
    <property type="entry name" value="Peptidase_M10"/>
    <property type="match status" value="2"/>
</dbReference>
<feature type="binding site" evidence="12">
    <location>
        <position position="166"/>
    </location>
    <ligand>
        <name>Ca(2+)</name>
        <dbReference type="ChEBI" id="CHEBI:29108"/>
        <label>2</label>
    </ligand>
</feature>
<feature type="binding site" evidence="12">
    <location>
        <position position="146"/>
    </location>
    <ligand>
        <name>Zn(2+)</name>
        <dbReference type="ChEBI" id="CHEBI:29105"/>
        <label>1</label>
    </ligand>
</feature>
<feature type="repeat" description="Hemopexin" evidence="13">
    <location>
        <begin position="319"/>
        <end position="364"/>
    </location>
</feature>
<dbReference type="OMA" id="MWSENAN"/>
<dbReference type="SUPFAM" id="SSF50923">
    <property type="entry name" value="Hemopexin-like domain"/>
    <property type="match status" value="1"/>
</dbReference>
<feature type="binding site" evidence="12">
    <location>
        <position position="154"/>
    </location>
    <ligand>
        <name>Ca(2+)</name>
        <dbReference type="ChEBI" id="CHEBI:29108"/>
        <label>3</label>
    </ligand>
</feature>
<accession>A0A1D2MUR4</accession>
<feature type="binding site" evidence="12">
    <location>
        <position position="177"/>
    </location>
    <ligand>
        <name>Ca(2+)</name>
        <dbReference type="ChEBI" id="CHEBI:29108"/>
        <label>3</label>
    </ligand>
</feature>
<keyword evidence="6" id="KW-0378">Hydrolase</keyword>
<feature type="binding site" evidence="12">
    <location>
        <position position="168"/>
    </location>
    <ligand>
        <name>Ca(2+)</name>
        <dbReference type="ChEBI" id="CHEBI:29108"/>
        <label>2</label>
    </ligand>
</feature>
<feature type="repeat" description="Hemopexin" evidence="13">
    <location>
        <begin position="365"/>
        <end position="411"/>
    </location>
</feature>
<feature type="binding site" evidence="12">
    <location>
        <position position="174"/>
    </location>
    <ligand>
        <name>Ca(2+)</name>
        <dbReference type="ChEBI" id="CHEBI:29108"/>
        <label>3</label>
    </ligand>
</feature>
<name>A0A1D2MUR4_ORCCI</name>
<feature type="repeat" description="Hemopexin" evidence="13">
    <location>
        <begin position="270"/>
        <end position="318"/>
    </location>
</feature>
<keyword evidence="9" id="KW-0865">Zymogen</keyword>
<evidence type="ECO:0000259" key="15">
    <source>
        <dbReference type="SMART" id="SM00235"/>
    </source>
</evidence>
<feature type="binding site" evidence="12">
    <location>
        <position position="172"/>
    </location>
    <ligand>
        <name>Zn(2+)</name>
        <dbReference type="ChEBI" id="CHEBI:29105"/>
        <label>1</label>
    </ligand>
</feature>
<dbReference type="GO" id="GO:0031012">
    <property type="term" value="C:extracellular matrix"/>
    <property type="evidence" value="ECO:0007669"/>
    <property type="project" value="InterPro"/>
</dbReference>
<dbReference type="Gene3D" id="2.110.10.10">
    <property type="entry name" value="Hemopexin-like domain"/>
    <property type="match status" value="1"/>
</dbReference>
<feature type="binding site" evidence="12">
    <location>
        <position position="416"/>
    </location>
    <ligand>
        <name>Ca(2+)</name>
        <dbReference type="ChEBI" id="CHEBI:29108"/>
        <label>4</label>
    </ligand>
</feature>
<keyword evidence="4 14" id="KW-0732">Signal</keyword>
<proteinExistence type="inferred from homology"/>
<dbReference type="SUPFAM" id="SSF55486">
    <property type="entry name" value="Metalloproteases ('zincins'), catalytic domain"/>
    <property type="match status" value="2"/>
</dbReference>
<keyword evidence="8" id="KW-0482">Metalloprotease</keyword>
<feature type="binding site" evidence="12">
    <location>
        <position position="177"/>
    </location>
    <ligand>
        <name>Ca(2+)</name>
        <dbReference type="ChEBI" id="CHEBI:29108"/>
        <label>1</label>
    </ligand>
</feature>
<feature type="binding site" evidence="12">
    <location>
        <position position="153"/>
    </location>
    <ligand>
        <name>Ca(2+)</name>
        <dbReference type="ChEBI" id="CHEBI:29108"/>
        <label>3</label>
    </ligand>
</feature>